<evidence type="ECO:0000259" key="1">
    <source>
        <dbReference type="Pfam" id="PF14534"/>
    </source>
</evidence>
<reference evidence="3" key="1">
    <citation type="journal article" date="2019" name="Int. J. Syst. Evol. Microbiol.">
        <title>The Global Catalogue of Microorganisms (GCM) 10K type strain sequencing project: providing services to taxonomists for standard genome sequencing and annotation.</title>
        <authorList>
            <consortium name="The Broad Institute Genomics Platform"/>
            <consortium name="The Broad Institute Genome Sequencing Center for Infectious Disease"/>
            <person name="Wu L."/>
            <person name="Ma J."/>
        </authorList>
    </citation>
    <scope>NUCLEOTIDE SEQUENCE [LARGE SCALE GENOMIC DNA]</scope>
    <source>
        <strain evidence="3">YIM 94188</strain>
    </source>
</reference>
<proteinExistence type="predicted"/>
<accession>A0ABW0ZRN7</accession>
<dbReference type="RefSeq" id="WP_136431982.1">
    <property type="nucleotide sequence ID" value="NZ_JBHSNS010000013.1"/>
</dbReference>
<evidence type="ECO:0000313" key="3">
    <source>
        <dbReference type="Proteomes" id="UP001596072"/>
    </source>
</evidence>
<dbReference type="Gene3D" id="3.10.450.50">
    <property type="match status" value="1"/>
</dbReference>
<sequence>MTSAHEVVRAMCDAYERAVNASDSDAYGRLFTPDAIRIPPGSELERGPEEIAKGEQASYDDYQLSIRSTPIDVVELGDRWIYALADVEGQAVVRADGSGSSFRATKAWLLHQLPTGEWRLARHMWNTRP</sequence>
<feature type="domain" description="DUF4440" evidence="1">
    <location>
        <begin position="9"/>
        <end position="120"/>
    </location>
</feature>
<dbReference type="InterPro" id="IPR032710">
    <property type="entry name" value="NTF2-like_dom_sf"/>
</dbReference>
<keyword evidence="3" id="KW-1185">Reference proteome</keyword>
<dbReference type="EMBL" id="JBHSNS010000013">
    <property type="protein sequence ID" value="MFC5731160.1"/>
    <property type="molecule type" value="Genomic_DNA"/>
</dbReference>
<dbReference type="Proteomes" id="UP001596072">
    <property type="component" value="Unassembled WGS sequence"/>
</dbReference>
<comment type="caution">
    <text evidence="2">The sequence shown here is derived from an EMBL/GenBank/DDBJ whole genome shotgun (WGS) entry which is preliminary data.</text>
</comment>
<protein>
    <submittedName>
        <fullName evidence="2">YybH family protein</fullName>
    </submittedName>
</protein>
<gene>
    <name evidence="2" type="ORF">ACFPQB_19775</name>
</gene>
<dbReference type="NCBIfam" id="TIGR02246">
    <property type="entry name" value="SgcJ/EcaC family oxidoreductase"/>
    <property type="match status" value="1"/>
</dbReference>
<name>A0ABW0ZRN7_9ACTN</name>
<dbReference type="InterPro" id="IPR011944">
    <property type="entry name" value="Steroid_delta5-4_isomerase"/>
</dbReference>
<dbReference type="InterPro" id="IPR027843">
    <property type="entry name" value="DUF4440"/>
</dbReference>
<evidence type="ECO:0000313" key="2">
    <source>
        <dbReference type="EMBL" id="MFC5731160.1"/>
    </source>
</evidence>
<dbReference type="SUPFAM" id="SSF54427">
    <property type="entry name" value="NTF2-like"/>
    <property type="match status" value="1"/>
</dbReference>
<dbReference type="Pfam" id="PF14534">
    <property type="entry name" value="DUF4440"/>
    <property type="match status" value="1"/>
</dbReference>
<organism evidence="2 3">
    <name type="scientific">Nocardioides vastitatis</name>
    <dbReference type="NCBI Taxonomy" id="2568655"/>
    <lineage>
        <taxon>Bacteria</taxon>
        <taxon>Bacillati</taxon>
        <taxon>Actinomycetota</taxon>
        <taxon>Actinomycetes</taxon>
        <taxon>Propionibacteriales</taxon>
        <taxon>Nocardioidaceae</taxon>
        <taxon>Nocardioides</taxon>
    </lineage>
</organism>